<dbReference type="KEGG" id="phv:HU739_020910"/>
<dbReference type="EMBL" id="CP077091">
    <property type="protein sequence ID" value="QXI16355.1"/>
    <property type="molecule type" value="Genomic_DNA"/>
</dbReference>
<dbReference type="SUPFAM" id="SSF53335">
    <property type="entry name" value="S-adenosyl-L-methionine-dependent methyltransferases"/>
    <property type="match status" value="1"/>
</dbReference>
<accession>A0A9E6TFJ5</accession>
<keyword evidence="1 3" id="KW-0489">Methyltransferase</keyword>
<organism evidence="3 4">
    <name type="scientific">Pseudomonas hamedanensis</name>
    <dbReference type="NCBI Taxonomy" id="2745504"/>
    <lineage>
        <taxon>Bacteria</taxon>
        <taxon>Pseudomonadati</taxon>
        <taxon>Pseudomonadota</taxon>
        <taxon>Gammaproteobacteria</taxon>
        <taxon>Pseudomonadales</taxon>
        <taxon>Pseudomonadaceae</taxon>
        <taxon>Pseudomonas</taxon>
    </lineage>
</organism>
<dbReference type="GO" id="GO:0005886">
    <property type="term" value="C:plasma membrane"/>
    <property type="evidence" value="ECO:0007669"/>
    <property type="project" value="TreeGrafter"/>
</dbReference>
<keyword evidence="2" id="KW-0808">Transferase</keyword>
<evidence type="ECO:0000256" key="1">
    <source>
        <dbReference type="ARBA" id="ARBA00022603"/>
    </source>
</evidence>
<reference evidence="3 4" key="1">
    <citation type="journal article" date="2020" name="Microorganisms">
        <title>Reliable Identification of Environmental Pseudomonas Isolates Using the rpoD Gene.</title>
        <authorList>
            <consortium name="The Broad Institute Genome Sequencing Platform"/>
            <person name="Girard L."/>
            <person name="Lood C."/>
            <person name="Rokni-Zadeh H."/>
            <person name="van Noort V."/>
            <person name="Lavigne R."/>
            <person name="De Mot R."/>
        </authorList>
    </citation>
    <scope>NUCLEOTIDE SEQUENCE [LARGE SCALE GENOMIC DNA]</scope>
    <source>
        <strain evidence="3 4">SWRI65</strain>
    </source>
</reference>
<dbReference type="PANTHER" id="PTHR40048">
    <property type="entry name" value="RHAMNOSYL O-METHYLTRANSFERASE"/>
    <property type="match status" value="1"/>
</dbReference>
<protein>
    <submittedName>
        <fullName evidence="3">Class I SAM-dependent methyltransferase</fullName>
    </submittedName>
</protein>
<evidence type="ECO:0000256" key="2">
    <source>
        <dbReference type="ARBA" id="ARBA00022679"/>
    </source>
</evidence>
<dbReference type="GO" id="GO:0032259">
    <property type="term" value="P:methylation"/>
    <property type="evidence" value="ECO:0007669"/>
    <property type="project" value="UniProtKB-KW"/>
</dbReference>
<dbReference type="GO" id="GO:0008168">
    <property type="term" value="F:methyltransferase activity"/>
    <property type="evidence" value="ECO:0007669"/>
    <property type="project" value="UniProtKB-KW"/>
</dbReference>
<evidence type="ECO:0000313" key="3">
    <source>
        <dbReference type="EMBL" id="QXI16355.1"/>
    </source>
</evidence>
<keyword evidence="4" id="KW-1185">Reference proteome</keyword>
<evidence type="ECO:0000313" key="4">
    <source>
        <dbReference type="Proteomes" id="UP000631521"/>
    </source>
</evidence>
<dbReference type="Gene3D" id="3.40.50.150">
    <property type="entry name" value="Vaccinia Virus protein VP39"/>
    <property type="match status" value="1"/>
</dbReference>
<name>A0A9E6TFJ5_9PSED</name>
<dbReference type="RefSeq" id="WP_186547051.1">
    <property type="nucleotide sequence ID" value="NZ_CP077091.1"/>
</dbReference>
<sequence>MNQQLNYSDCIPADQLREIHTFHKLTDGMISLEEGLVLYVLAGQVQSGCIVEVGSYRGRSTVFLGRGSLAGHNAPVFAVDPHKPFIGVLGGVFGPKDRTEFYKTMLITECSEIVSLINMSSEMIVPKWNEPVGLLWIDGDHSYEGVKRDFECWLPHVAEGACIAFDDASDPNLGPRILIDELLATQMYEECINVGKVSVLKKKQ</sequence>
<dbReference type="Pfam" id="PF13578">
    <property type="entry name" value="Methyltransf_24"/>
    <property type="match status" value="1"/>
</dbReference>
<dbReference type="PANTHER" id="PTHR40048:SF1">
    <property type="entry name" value="RHAMNOSYL O-METHYLTRANSFERASE"/>
    <property type="match status" value="1"/>
</dbReference>
<dbReference type="InterPro" id="IPR029063">
    <property type="entry name" value="SAM-dependent_MTases_sf"/>
</dbReference>
<dbReference type="GO" id="GO:0071770">
    <property type="term" value="P:DIM/DIP cell wall layer assembly"/>
    <property type="evidence" value="ECO:0007669"/>
    <property type="project" value="TreeGrafter"/>
</dbReference>
<proteinExistence type="predicted"/>
<reference evidence="3 4" key="2">
    <citation type="journal article" date="2021" name="Microorganisms">
        <title>The Ever-Expanding Pseudomonas Genus: Description of 43 New Species and Partition of the Pseudomonas putida Group.</title>
        <authorList>
            <person name="Girard L."/>
            <person name="Lood C."/>
            <person name="Hofte M."/>
            <person name="Vandamme P."/>
            <person name="Rokni-Zadeh H."/>
            <person name="van Noort V."/>
            <person name="Lavigne R."/>
            <person name="De Mot R."/>
        </authorList>
    </citation>
    <scope>NUCLEOTIDE SEQUENCE [LARGE SCALE GENOMIC DNA]</scope>
    <source>
        <strain evidence="3 4">SWRI65</strain>
    </source>
</reference>
<dbReference type="AlphaFoldDB" id="A0A9E6TFJ5"/>
<gene>
    <name evidence="3" type="ORF">HU739_020910</name>
</gene>
<dbReference type="Proteomes" id="UP000631521">
    <property type="component" value="Chromosome"/>
</dbReference>